<dbReference type="Gene3D" id="2.60.120.10">
    <property type="entry name" value="Jelly Rolls"/>
    <property type="match status" value="1"/>
</dbReference>
<dbReference type="EMBL" id="CP113089">
    <property type="protein sequence ID" value="WAB81789.1"/>
    <property type="molecule type" value="Genomic_DNA"/>
</dbReference>
<dbReference type="Proteomes" id="UP001164706">
    <property type="component" value="Chromosome"/>
</dbReference>
<dbReference type="GO" id="GO:0003677">
    <property type="term" value="F:DNA binding"/>
    <property type="evidence" value="ECO:0007669"/>
    <property type="project" value="UniProtKB-KW"/>
</dbReference>
<dbReference type="RefSeq" id="WP_267781577.1">
    <property type="nucleotide sequence ID" value="NZ_CP113089.1"/>
</dbReference>
<dbReference type="CDD" id="cd02209">
    <property type="entry name" value="cupin_XRE_C"/>
    <property type="match status" value="1"/>
</dbReference>
<dbReference type="PANTHER" id="PTHR46797">
    <property type="entry name" value="HTH-TYPE TRANSCRIPTIONAL REGULATOR"/>
    <property type="match status" value="1"/>
</dbReference>
<dbReference type="InterPro" id="IPR050807">
    <property type="entry name" value="TransReg_Diox_bact_type"/>
</dbReference>
<dbReference type="InterPro" id="IPR001387">
    <property type="entry name" value="Cro/C1-type_HTH"/>
</dbReference>
<protein>
    <submittedName>
        <fullName evidence="3">Cupin domain-containing protein</fullName>
    </submittedName>
</protein>
<dbReference type="InterPro" id="IPR014710">
    <property type="entry name" value="RmlC-like_jellyroll"/>
</dbReference>
<sequence length="194" mass="20674">MRPVHPTASREPVRIGARLRASRLAQGLTVAQVAESAGLTRGFLSRVERDETSPSVATLITVCQVLSMPVGDLFESVENDVVHLGEAPLINMGGSGLEERLLTPRGQGRVQLLRSTLQPGATGGAEPYTINCDVEVVHVVSGALELRLGNEIQVLEAGDTATFPGREPHTWRNGHDGITEIVWVLVPAAWSGSS</sequence>
<name>A0A9E8MLF8_9MICO</name>
<gene>
    <name evidence="3" type="ORF">OVN18_01860</name>
</gene>
<dbReference type="InterPro" id="IPR010982">
    <property type="entry name" value="Lambda_DNA-bd_dom_sf"/>
</dbReference>
<dbReference type="SMART" id="SM00530">
    <property type="entry name" value="HTH_XRE"/>
    <property type="match status" value="1"/>
</dbReference>
<dbReference type="InterPro" id="IPR013096">
    <property type="entry name" value="Cupin_2"/>
</dbReference>
<evidence type="ECO:0000313" key="3">
    <source>
        <dbReference type="EMBL" id="WAB81789.1"/>
    </source>
</evidence>
<dbReference type="Pfam" id="PF13560">
    <property type="entry name" value="HTH_31"/>
    <property type="match status" value="1"/>
</dbReference>
<feature type="domain" description="HTH cro/C1-type" evidence="2">
    <location>
        <begin position="19"/>
        <end position="73"/>
    </location>
</feature>
<dbReference type="Gene3D" id="1.10.260.40">
    <property type="entry name" value="lambda repressor-like DNA-binding domains"/>
    <property type="match status" value="1"/>
</dbReference>
<dbReference type="AlphaFoldDB" id="A0A9E8MLF8"/>
<dbReference type="InterPro" id="IPR011051">
    <property type="entry name" value="RmlC_Cupin_sf"/>
</dbReference>
<evidence type="ECO:0000259" key="2">
    <source>
        <dbReference type="PROSITE" id="PS50943"/>
    </source>
</evidence>
<dbReference type="Pfam" id="PF07883">
    <property type="entry name" value="Cupin_2"/>
    <property type="match status" value="1"/>
</dbReference>
<dbReference type="KEGG" id="mdb:OVN18_01860"/>
<dbReference type="SUPFAM" id="SSF47413">
    <property type="entry name" value="lambda repressor-like DNA-binding domains"/>
    <property type="match status" value="1"/>
</dbReference>
<keyword evidence="1" id="KW-0238">DNA-binding</keyword>
<dbReference type="GO" id="GO:0005829">
    <property type="term" value="C:cytosol"/>
    <property type="evidence" value="ECO:0007669"/>
    <property type="project" value="TreeGrafter"/>
</dbReference>
<evidence type="ECO:0000313" key="4">
    <source>
        <dbReference type="Proteomes" id="UP001164706"/>
    </source>
</evidence>
<dbReference type="PANTHER" id="PTHR46797:SF1">
    <property type="entry name" value="METHYLPHOSPHONATE SYNTHASE"/>
    <property type="match status" value="1"/>
</dbReference>
<dbReference type="PROSITE" id="PS50943">
    <property type="entry name" value="HTH_CROC1"/>
    <property type="match status" value="1"/>
</dbReference>
<proteinExistence type="predicted"/>
<keyword evidence="4" id="KW-1185">Reference proteome</keyword>
<organism evidence="3 4">
    <name type="scientific">Microcella daejeonensis</name>
    <dbReference type="NCBI Taxonomy" id="2994971"/>
    <lineage>
        <taxon>Bacteria</taxon>
        <taxon>Bacillati</taxon>
        <taxon>Actinomycetota</taxon>
        <taxon>Actinomycetes</taxon>
        <taxon>Micrococcales</taxon>
        <taxon>Microbacteriaceae</taxon>
        <taxon>Microcella</taxon>
    </lineage>
</organism>
<evidence type="ECO:0000256" key="1">
    <source>
        <dbReference type="ARBA" id="ARBA00023125"/>
    </source>
</evidence>
<reference evidence="3" key="1">
    <citation type="submission" date="2022-11" db="EMBL/GenBank/DDBJ databases">
        <title>Description of Microcella daejonensis nov. sp, isolated from riverside soil.</title>
        <authorList>
            <person name="Molina K.M."/>
            <person name="Kim S.B."/>
        </authorList>
    </citation>
    <scope>NUCLEOTIDE SEQUENCE</scope>
    <source>
        <strain evidence="3">MMS21-STM12</strain>
    </source>
</reference>
<dbReference type="SUPFAM" id="SSF51182">
    <property type="entry name" value="RmlC-like cupins"/>
    <property type="match status" value="1"/>
</dbReference>
<dbReference type="CDD" id="cd00093">
    <property type="entry name" value="HTH_XRE"/>
    <property type="match status" value="1"/>
</dbReference>
<accession>A0A9E8MLF8</accession>
<dbReference type="GO" id="GO:0003700">
    <property type="term" value="F:DNA-binding transcription factor activity"/>
    <property type="evidence" value="ECO:0007669"/>
    <property type="project" value="TreeGrafter"/>
</dbReference>